<name>A0A2R4CAE7_9BURK</name>
<keyword evidence="1" id="KW-0812">Transmembrane</keyword>
<accession>A0A2R4CAE7</accession>
<keyword evidence="3" id="KW-1185">Reference proteome</keyword>
<evidence type="ECO:0000313" key="3">
    <source>
        <dbReference type="Proteomes" id="UP000240505"/>
    </source>
</evidence>
<evidence type="ECO:0000313" key="2">
    <source>
        <dbReference type="EMBL" id="AVR96565.1"/>
    </source>
</evidence>
<dbReference type="EMBL" id="CP028324">
    <property type="protein sequence ID" value="AVR96565.1"/>
    <property type="molecule type" value="Genomic_DNA"/>
</dbReference>
<dbReference type="RefSeq" id="WP_107141913.1">
    <property type="nucleotide sequence ID" value="NZ_CP028324.1"/>
</dbReference>
<keyword evidence="1" id="KW-1133">Transmembrane helix</keyword>
<gene>
    <name evidence="2" type="ORF">C9I28_13315</name>
</gene>
<feature type="transmembrane region" description="Helical" evidence="1">
    <location>
        <begin position="42"/>
        <end position="63"/>
    </location>
</feature>
<proteinExistence type="predicted"/>
<dbReference type="AlphaFoldDB" id="A0A2R4CAE7"/>
<reference evidence="2 3" key="1">
    <citation type="submission" date="2018-03" db="EMBL/GenBank/DDBJ databases">
        <title>Massilia armeniaca sp. nov., isolated from desert soil.</title>
        <authorList>
            <person name="Huang H."/>
            <person name="Ren M."/>
        </authorList>
    </citation>
    <scope>NUCLEOTIDE SEQUENCE [LARGE SCALE GENOMIC DNA]</scope>
    <source>
        <strain evidence="2 3">ZMN-3</strain>
    </source>
</reference>
<sequence length="149" mass="16081">MNVQQAREWIVQSSLAATGALILFFLLTPIHGFPVEFEEALRLMGTVVPVFVGYLGAAIHRLFARAPRTVVLERNHGRMLNLLVKGPVMLYGLGMAALIASFWYSNRSTTEVGGMTIDALGLGVTALVSLQAGTTGALVMYLFAAEARQ</sequence>
<feature type="transmembrane region" description="Helical" evidence="1">
    <location>
        <begin position="124"/>
        <end position="144"/>
    </location>
</feature>
<dbReference type="Proteomes" id="UP000240505">
    <property type="component" value="Chromosome"/>
</dbReference>
<keyword evidence="1" id="KW-0472">Membrane</keyword>
<feature type="transmembrane region" description="Helical" evidence="1">
    <location>
        <begin position="83"/>
        <end position="104"/>
    </location>
</feature>
<protein>
    <submittedName>
        <fullName evidence="2">Uncharacterized protein</fullName>
    </submittedName>
</protein>
<organism evidence="2 3">
    <name type="scientific">Pseudoduganella armeniaca</name>
    <dbReference type="NCBI Taxonomy" id="2072590"/>
    <lineage>
        <taxon>Bacteria</taxon>
        <taxon>Pseudomonadati</taxon>
        <taxon>Pseudomonadota</taxon>
        <taxon>Betaproteobacteria</taxon>
        <taxon>Burkholderiales</taxon>
        <taxon>Oxalobacteraceae</taxon>
        <taxon>Telluria group</taxon>
        <taxon>Pseudoduganella</taxon>
    </lineage>
</organism>
<dbReference type="KEGG" id="masz:C9I28_13315"/>
<evidence type="ECO:0000256" key="1">
    <source>
        <dbReference type="SAM" id="Phobius"/>
    </source>
</evidence>